<reference evidence="2" key="1">
    <citation type="submission" date="2023-07" db="EMBL/GenBank/DDBJ databases">
        <authorList>
            <consortium name="CYATHOMIX"/>
        </authorList>
    </citation>
    <scope>NUCLEOTIDE SEQUENCE</scope>
    <source>
        <strain evidence="2">N/A</strain>
    </source>
</reference>
<evidence type="ECO:0000256" key="1">
    <source>
        <dbReference type="SAM" id="MobiDB-lite"/>
    </source>
</evidence>
<gene>
    <name evidence="2" type="ORF">CYNAS_LOCUS14903</name>
</gene>
<keyword evidence="3" id="KW-1185">Reference proteome</keyword>
<feature type="region of interest" description="Disordered" evidence="1">
    <location>
        <begin position="1"/>
        <end position="22"/>
    </location>
</feature>
<dbReference type="EMBL" id="CATQJL010000305">
    <property type="protein sequence ID" value="CAJ0602920.1"/>
    <property type="molecule type" value="Genomic_DNA"/>
</dbReference>
<feature type="compositionally biased region" description="Basic and acidic residues" evidence="1">
    <location>
        <begin position="1"/>
        <end position="10"/>
    </location>
</feature>
<dbReference type="Proteomes" id="UP001176961">
    <property type="component" value="Unassembled WGS sequence"/>
</dbReference>
<sequence length="145" mass="16980">MQTYKRDLDMKRRKKCSRDRQESVVDESNETIFILSQPLTFRLFYPPRGLPGLGDEHPSIAKDLEEQRLLHTQANIARITPDLGLQHRTTPTLLDHHLQRQQGHMLQGEISMTSGKTSTWKERPSNQQFRTERDYRSPRSPDATR</sequence>
<protein>
    <submittedName>
        <fullName evidence="2">Uncharacterized protein</fullName>
    </submittedName>
</protein>
<organism evidence="2 3">
    <name type="scientific">Cylicocyclus nassatus</name>
    <name type="common">Nematode worm</name>
    <dbReference type="NCBI Taxonomy" id="53992"/>
    <lineage>
        <taxon>Eukaryota</taxon>
        <taxon>Metazoa</taxon>
        <taxon>Ecdysozoa</taxon>
        <taxon>Nematoda</taxon>
        <taxon>Chromadorea</taxon>
        <taxon>Rhabditida</taxon>
        <taxon>Rhabditina</taxon>
        <taxon>Rhabditomorpha</taxon>
        <taxon>Strongyloidea</taxon>
        <taxon>Strongylidae</taxon>
        <taxon>Cylicocyclus</taxon>
    </lineage>
</organism>
<comment type="caution">
    <text evidence="2">The sequence shown here is derived from an EMBL/GenBank/DDBJ whole genome shotgun (WGS) entry which is preliminary data.</text>
</comment>
<feature type="compositionally biased region" description="Basic and acidic residues" evidence="1">
    <location>
        <begin position="119"/>
        <end position="145"/>
    </location>
</feature>
<feature type="region of interest" description="Disordered" evidence="1">
    <location>
        <begin position="112"/>
        <end position="145"/>
    </location>
</feature>
<dbReference type="AlphaFoldDB" id="A0AA36H2K9"/>
<name>A0AA36H2K9_CYLNA</name>
<evidence type="ECO:0000313" key="3">
    <source>
        <dbReference type="Proteomes" id="UP001176961"/>
    </source>
</evidence>
<evidence type="ECO:0000313" key="2">
    <source>
        <dbReference type="EMBL" id="CAJ0602920.1"/>
    </source>
</evidence>
<proteinExistence type="predicted"/>
<accession>A0AA36H2K9</accession>